<dbReference type="VEuPathDB" id="TriTrypDB:TcIL3000_10_8850"/>
<dbReference type="AlphaFoldDB" id="G0UXJ1"/>
<dbReference type="EMBL" id="HE575323">
    <property type="protein sequence ID" value="CCC94108.1"/>
    <property type="molecule type" value="Genomic_DNA"/>
</dbReference>
<evidence type="ECO:0000313" key="1">
    <source>
        <dbReference type="EMBL" id="CCC94108.1"/>
    </source>
</evidence>
<protein>
    <submittedName>
        <fullName evidence="1">Uncharacterized protein TCIL3000_10_8850</fullName>
    </submittedName>
</protein>
<gene>
    <name evidence="1" type="ORF">TCIL3000_10_8850</name>
</gene>
<organism evidence="1">
    <name type="scientific">Trypanosoma congolense (strain IL3000)</name>
    <dbReference type="NCBI Taxonomy" id="1068625"/>
    <lineage>
        <taxon>Eukaryota</taxon>
        <taxon>Discoba</taxon>
        <taxon>Euglenozoa</taxon>
        <taxon>Kinetoplastea</taxon>
        <taxon>Metakinetoplastina</taxon>
        <taxon>Trypanosomatida</taxon>
        <taxon>Trypanosomatidae</taxon>
        <taxon>Trypanosoma</taxon>
        <taxon>Nannomonas</taxon>
    </lineage>
</organism>
<accession>G0UXJ1</accession>
<sequence>MTYPGVSRSLGAGKRTLPSFDNHYNSGVLVDNWFDTRINEAHGSFTVAVDDQLPPSCSVYKEDFVGPGSTAIRPMMRNNGLGKELILGDGVHEFSGTTPTSSEYGATQRHLIDSKYGKSTLRRQEALGTAHGTSRIALTGSYSRSINQTTIDDRLIEQHMTTKKAMDIPIECYHVQRQMPTKITTIGGH</sequence>
<proteinExistence type="predicted"/>
<reference evidence="1" key="1">
    <citation type="journal article" date="2012" name="Proc. Natl. Acad. Sci. U.S.A.">
        <title>Antigenic diversity is generated by distinct evolutionary mechanisms in African trypanosome species.</title>
        <authorList>
            <person name="Jackson A.P."/>
            <person name="Berry A."/>
            <person name="Aslett M."/>
            <person name="Allison H.C."/>
            <person name="Burton P."/>
            <person name="Vavrova-Anderson J."/>
            <person name="Brown R."/>
            <person name="Browne H."/>
            <person name="Corton N."/>
            <person name="Hauser H."/>
            <person name="Gamble J."/>
            <person name="Gilderthorp R."/>
            <person name="Marcello L."/>
            <person name="McQuillan J."/>
            <person name="Otto T.D."/>
            <person name="Quail M.A."/>
            <person name="Sanders M.J."/>
            <person name="van Tonder A."/>
            <person name="Ginger M.L."/>
            <person name="Field M.C."/>
            <person name="Barry J.D."/>
            <person name="Hertz-Fowler C."/>
            <person name="Berriman M."/>
        </authorList>
    </citation>
    <scope>NUCLEOTIDE SEQUENCE</scope>
    <source>
        <strain evidence="1">IL3000</strain>
    </source>
</reference>
<name>G0UXJ1_TRYCI</name>